<organism evidence="1 2">
    <name type="scientific">Croceicoccus pelagius</name>
    <dbReference type="NCBI Taxonomy" id="1703341"/>
    <lineage>
        <taxon>Bacteria</taxon>
        <taxon>Pseudomonadati</taxon>
        <taxon>Pseudomonadota</taxon>
        <taxon>Alphaproteobacteria</taxon>
        <taxon>Sphingomonadales</taxon>
        <taxon>Erythrobacteraceae</taxon>
        <taxon>Croceicoccus</taxon>
    </lineage>
</organism>
<evidence type="ECO:0000313" key="2">
    <source>
        <dbReference type="Proteomes" id="UP000598997"/>
    </source>
</evidence>
<proteinExistence type="predicted"/>
<dbReference type="InterPro" id="IPR046880">
    <property type="entry name" value="TPR-S"/>
</dbReference>
<dbReference type="EMBL" id="BMIO01000002">
    <property type="protein sequence ID" value="GGD35010.1"/>
    <property type="molecule type" value="Genomic_DNA"/>
</dbReference>
<keyword evidence="2" id="KW-1185">Reference proteome</keyword>
<accession>A0A917DF33</accession>
<reference evidence="1 2" key="1">
    <citation type="journal article" date="2014" name="Int. J. Syst. Evol. Microbiol.">
        <title>Complete genome sequence of Corynebacterium casei LMG S-19264T (=DSM 44701T), isolated from a smear-ripened cheese.</title>
        <authorList>
            <consortium name="US DOE Joint Genome Institute (JGI-PGF)"/>
            <person name="Walter F."/>
            <person name="Albersmeier A."/>
            <person name="Kalinowski J."/>
            <person name="Ruckert C."/>
        </authorList>
    </citation>
    <scope>NUCLEOTIDE SEQUENCE [LARGE SCALE GENOMIC DNA]</scope>
    <source>
        <strain evidence="1 2">CGMCC 1.15358</strain>
    </source>
</reference>
<protein>
    <submittedName>
        <fullName evidence="1">Adenylate cyclase</fullName>
    </submittedName>
</protein>
<evidence type="ECO:0000313" key="1">
    <source>
        <dbReference type="EMBL" id="GGD35010.1"/>
    </source>
</evidence>
<dbReference type="RefSeq" id="WP_066764402.1">
    <property type="nucleotide sequence ID" value="NZ_LYWY01000037.1"/>
</dbReference>
<sequence length="529" mass="56419">MPMKPTLPAIITAARAGALDHAEHLFKAGGFESREESSTLAVKGRLRKDRALRLTGEERRAMMAEAAALYERADALLPQPYTRINVATLRLLSGDDAGARELAASIADWLENDRELAETPFYLAATRAEALLLVGDAAGARAALIAALEASPDNHEDMASTLRQLRLIVAARGEEADWLDEFRPPRSLHFAGHMGVDARNVAALADRIDAVLEEEAIGLGFGALAAGADILIAERLLARGAELHVVLPLTPDAFVAQSIRPYGAEWETRFRACLDAAESLVTTATDTGAYEPLATALASDVAMGCAVLHASMMGSEAVQLTIVDDEGGELGKGRATARDATRWQDAGRRSHHLRWPRVESVQASATKPPEGRPDRRLAAMLQIGFAGLDDLDEASFEKAADELLYPLRDVLAAMEAQPAVMLSCGNTRLAAFGTPEAAWEFARELQSHRFKAPVTIAGHYALAHWFEEPAALAGRGVADLARLAAQALPGVVTVSEPFASALFLAAPGVVYAEAVGECEGLTLFALRDG</sequence>
<dbReference type="AlphaFoldDB" id="A0A917DF33"/>
<comment type="caution">
    <text evidence="1">The sequence shown here is derived from an EMBL/GenBank/DDBJ whole genome shotgun (WGS) entry which is preliminary data.</text>
</comment>
<dbReference type="Pfam" id="PF20308">
    <property type="entry name" value="TPR-S"/>
    <property type="match status" value="1"/>
</dbReference>
<dbReference type="Proteomes" id="UP000598997">
    <property type="component" value="Unassembled WGS sequence"/>
</dbReference>
<name>A0A917DF33_9SPHN</name>
<gene>
    <name evidence="1" type="ORF">GCM10010989_06470</name>
</gene>